<accession>A0A8J0TVP3</accession>
<keyword evidence="8" id="KW-0732">Signal</keyword>
<dbReference type="PANTHER" id="PTHR19944">
    <property type="entry name" value="MHC CLASS II-RELATED"/>
    <property type="match status" value="1"/>
</dbReference>
<dbReference type="AlphaFoldDB" id="A0A8J0TVP3"/>
<dbReference type="SUPFAM" id="SSF48726">
    <property type="entry name" value="Immunoglobulin"/>
    <property type="match status" value="1"/>
</dbReference>
<dbReference type="PROSITE" id="PS50835">
    <property type="entry name" value="IG_LIKE"/>
    <property type="match status" value="1"/>
</dbReference>
<organism evidence="10 11">
    <name type="scientific">Xenopus laevis</name>
    <name type="common">African clawed frog</name>
    <dbReference type="NCBI Taxonomy" id="8355"/>
    <lineage>
        <taxon>Eukaryota</taxon>
        <taxon>Metazoa</taxon>
        <taxon>Chordata</taxon>
        <taxon>Craniata</taxon>
        <taxon>Vertebrata</taxon>
        <taxon>Euteleostomi</taxon>
        <taxon>Amphibia</taxon>
        <taxon>Batrachia</taxon>
        <taxon>Anura</taxon>
        <taxon>Pipoidea</taxon>
        <taxon>Pipidae</taxon>
        <taxon>Xenopodinae</taxon>
        <taxon>Xenopus</taxon>
        <taxon>Xenopus</taxon>
    </lineage>
</organism>
<feature type="chain" id="PRO_5035214182" description="Beta-2-microglobulin" evidence="8">
    <location>
        <begin position="20"/>
        <end position="118"/>
    </location>
</feature>
<keyword evidence="5" id="KW-0964">Secreted</keyword>
<evidence type="ECO:0000256" key="2">
    <source>
        <dbReference type="ARBA" id="ARBA00009564"/>
    </source>
</evidence>
<name>A0A8J0TVP3_XENLA</name>
<dbReference type="GeneID" id="108703937"/>
<sequence>MKIVLVLLSLGLSLALTWAESNISPPVVKVYTAEPVDFGKTNEVICYVYNYHPPRLEMRLEKNGVEIPDCKQTDPSFQHNWKYYTMKSTHVHIDKGDKVECVVSHNGNPSKKYRLDIF</sequence>
<dbReference type="RefSeq" id="XP_018095733.1">
    <property type="nucleotide sequence ID" value="XM_018240244.2"/>
</dbReference>
<dbReference type="InterPro" id="IPR036179">
    <property type="entry name" value="Ig-like_dom_sf"/>
</dbReference>
<dbReference type="Proteomes" id="UP000186698">
    <property type="component" value="Chromosome 9_10L"/>
</dbReference>
<dbReference type="InterPro" id="IPR050160">
    <property type="entry name" value="MHC/Immunoglobulin"/>
</dbReference>
<comment type="subcellular location">
    <subcellularLocation>
        <location evidence="1">Secreted</location>
    </subcellularLocation>
</comment>
<feature type="domain" description="Ig-like" evidence="9">
    <location>
        <begin position="25"/>
        <end position="116"/>
    </location>
</feature>
<dbReference type="InterPro" id="IPR013783">
    <property type="entry name" value="Ig-like_fold"/>
</dbReference>
<keyword evidence="10" id="KW-1185">Reference proteome</keyword>
<protein>
    <recommendedName>
        <fullName evidence="3">Beta-2-microglobulin</fullName>
    </recommendedName>
</protein>
<dbReference type="GO" id="GO:0005576">
    <property type="term" value="C:extracellular region"/>
    <property type="evidence" value="ECO:0007669"/>
    <property type="project" value="UniProtKB-SubCell"/>
</dbReference>
<comment type="similarity">
    <text evidence="2">Belongs to the beta-2-microglobulin family.</text>
</comment>
<dbReference type="SMART" id="SM00407">
    <property type="entry name" value="IGc1"/>
    <property type="match status" value="1"/>
</dbReference>
<evidence type="ECO:0000256" key="8">
    <source>
        <dbReference type="SAM" id="SignalP"/>
    </source>
</evidence>
<dbReference type="InterPro" id="IPR007110">
    <property type="entry name" value="Ig-like_dom"/>
</dbReference>
<feature type="signal peptide" evidence="8">
    <location>
        <begin position="1"/>
        <end position="19"/>
    </location>
</feature>
<dbReference type="GO" id="GO:0002474">
    <property type="term" value="P:antigen processing and presentation of peptide antigen via MHC class I"/>
    <property type="evidence" value="ECO:0007669"/>
    <property type="project" value="UniProtKB-KW"/>
</dbReference>
<evidence type="ECO:0000313" key="11">
    <source>
        <dbReference type="RefSeq" id="XP_018095733.1"/>
    </source>
</evidence>
<dbReference type="Pfam" id="PF07654">
    <property type="entry name" value="C1-set"/>
    <property type="match status" value="1"/>
</dbReference>
<evidence type="ECO:0000256" key="7">
    <source>
        <dbReference type="ARBA" id="ARBA00023319"/>
    </source>
</evidence>
<evidence type="ECO:0000256" key="5">
    <source>
        <dbReference type="ARBA" id="ARBA00022525"/>
    </source>
</evidence>
<dbReference type="PANTHER" id="PTHR19944:SF62">
    <property type="entry name" value="BETA-2-MICROGLOBULIN"/>
    <property type="match status" value="1"/>
</dbReference>
<evidence type="ECO:0000256" key="1">
    <source>
        <dbReference type="ARBA" id="ARBA00004613"/>
    </source>
</evidence>
<dbReference type="InterPro" id="IPR003597">
    <property type="entry name" value="Ig_C1-set"/>
</dbReference>
<keyword evidence="6" id="KW-0391">Immunity</keyword>
<evidence type="ECO:0000259" key="9">
    <source>
        <dbReference type="PROSITE" id="PS50835"/>
    </source>
</evidence>
<keyword evidence="4" id="KW-0490">MHC I</keyword>
<evidence type="ECO:0000256" key="4">
    <source>
        <dbReference type="ARBA" id="ARBA00022451"/>
    </source>
</evidence>
<dbReference type="Gene3D" id="2.60.40.10">
    <property type="entry name" value="Immunoglobulins"/>
    <property type="match status" value="1"/>
</dbReference>
<evidence type="ECO:0000256" key="3">
    <source>
        <dbReference type="ARBA" id="ARBA00018767"/>
    </source>
</evidence>
<proteinExistence type="inferred from homology"/>
<evidence type="ECO:0000256" key="6">
    <source>
        <dbReference type="ARBA" id="ARBA00022859"/>
    </source>
</evidence>
<gene>
    <name evidence="11" type="primary">LOC108703937</name>
</gene>
<evidence type="ECO:0000313" key="10">
    <source>
        <dbReference type="Proteomes" id="UP000186698"/>
    </source>
</evidence>
<dbReference type="GO" id="GO:0042612">
    <property type="term" value="C:MHC class I protein complex"/>
    <property type="evidence" value="ECO:0007669"/>
    <property type="project" value="UniProtKB-KW"/>
</dbReference>
<dbReference type="OrthoDB" id="9949628at2759"/>
<dbReference type="KEGG" id="xla:108703937"/>
<reference evidence="11" key="1">
    <citation type="submission" date="2025-08" db="UniProtKB">
        <authorList>
            <consortium name="RefSeq"/>
        </authorList>
    </citation>
    <scope>IDENTIFICATION</scope>
    <source>
        <strain evidence="11">J_2021</strain>
        <tissue evidence="11">Erythrocytes</tissue>
    </source>
</reference>
<keyword evidence="7" id="KW-0393">Immunoglobulin domain</keyword>
<dbReference type="CTD" id="108703937"/>